<dbReference type="EMBL" id="JASNQZ010000002">
    <property type="protein sequence ID" value="KAL0960337.1"/>
    <property type="molecule type" value="Genomic_DNA"/>
</dbReference>
<dbReference type="Proteomes" id="UP001556367">
    <property type="component" value="Unassembled WGS sequence"/>
</dbReference>
<sequence>MLKTSAASGERSGGSVGFCFFTCHERVPLRSQAVVQIAAEGPEANPTHWTEYLPNGTSHTFGKITSSNFEHQSLWRSGTQKAQVRITAATPTSITVRILASRYHGGSKVTTDIILADCAITHGALAACLGDRPRSGGQVDCRLLKFDWRDREPTHILCTAIPTRLDLKRVVYASRKSDCSHLFPLKKREHSVRAVE</sequence>
<reference evidence="2" key="1">
    <citation type="submission" date="2024-06" db="EMBL/GenBank/DDBJ databases">
        <title>Multi-omics analyses provide insights into the biosynthesis of the anticancer antibiotic pleurotin in Hohenbuehelia grisea.</title>
        <authorList>
            <person name="Weaver J.A."/>
            <person name="Alberti F."/>
        </authorList>
    </citation>
    <scope>NUCLEOTIDE SEQUENCE [LARGE SCALE GENOMIC DNA]</scope>
    <source>
        <strain evidence="2">T-177</strain>
    </source>
</reference>
<organism evidence="1 2">
    <name type="scientific">Hohenbuehelia grisea</name>
    <dbReference type="NCBI Taxonomy" id="104357"/>
    <lineage>
        <taxon>Eukaryota</taxon>
        <taxon>Fungi</taxon>
        <taxon>Dikarya</taxon>
        <taxon>Basidiomycota</taxon>
        <taxon>Agaricomycotina</taxon>
        <taxon>Agaricomycetes</taxon>
        <taxon>Agaricomycetidae</taxon>
        <taxon>Agaricales</taxon>
        <taxon>Pleurotineae</taxon>
        <taxon>Pleurotaceae</taxon>
        <taxon>Hohenbuehelia</taxon>
    </lineage>
</organism>
<evidence type="ECO:0000313" key="2">
    <source>
        <dbReference type="Proteomes" id="UP001556367"/>
    </source>
</evidence>
<protein>
    <submittedName>
        <fullName evidence="1">Uncharacterized protein</fullName>
    </submittedName>
</protein>
<gene>
    <name evidence="1" type="ORF">HGRIS_011961</name>
</gene>
<proteinExistence type="predicted"/>
<evidence type="ECO:0000313" key="1">
    <source>
        <dbReference type="EMBL" id="KAL0960337.1"/>
    </source>
</evidence>
<keyword evidence="2" id="KW-1185">Reference proteome</keyword>
<name>A0ABR3JXN9_9AGAR</name>
<accession>A0ABR3JXN9</accession>
<comment type="caution">
    <text evidence="1">The sequence shown here is derived from an EMBL/GenBank/DDBJ whole genome shotgun (WGS) entry which is preliminary data.</text>
</comment>